<evidence type="ECO:0000313" key="1">
    <source>
        <dbReference type="EMBL" id="PZR08010.1"/>
    </source>
</evidence>
<comment type="caution">
    <text evidence="1">The sequence shown here is derived from an EMBL/GenBank/DDBJ whole genome shotgun (WGS) entry which is preliminary data.</text>
</comment>
<dbReference type="Gene3D" id="3.80.10.10">
    <property type="entry name" value="Ribonuclease Inhibitor"/>
    <property type="match status" value="1"/>
</dbReference>
<gene>
    <name evidence="1" type="ORF">DI536_25580</name>
</gene>
<dbReference type="AlphaFoldDB" id="A0A2W5SYI0"/>
<dbReference type="EMBL" id="QFQP01000027">
    <property type="protein sequence ID" value="PZR08010.1"/>
    <property type="molecule type" value="Genomic_DNA"/>
</dbReference>
<sequence length="273" mass="30274">MEIDTLFQQLLRDPSPEHLRVYADLAQENGEPHGELIALQCARELSSEAPSRREHELISQLARELATRLGTLKAQPFWRRGFVDRLRLTLDEAGVNLAPLSGPRALALLRHVDLELASADQLGDLSALWARFPRLTSVESLRASGLLEGVFSPSIGRVAPLATALPSLRELQLHGLEHDLEALVFPNLTFFAASRLNASTIPALVHARWPKLEVLELEFGAARPDEIEPLFGPLLDTRMSESLRRVTVKSPWPEFFAAALPRSLLGRGREVSV</sequence>
<dbReference type="Proteomes" id="UP000249061">
    <property type="component" value="Unassembled WGS sequence"/>
</dbReference>
<evidence type="ECO:0000313" key="2">
    <source>
        <dbReference type="Proteomes" id="UP000249061"/>
    </source>
</evidence>
<organism evidence="1 2">
    <name type="scientific">Archangium gephyra</name>
    <dbReference type="NCBI Taxonomy" id="48"/>
    <lineage>
        <taxon>Bacteria</taxon>
        <taxon>Pseudomonadati</taxon>
        <taxon>Myxococcota</taxon>
        <taxon>Myxococcia</taxon>
        <taxon>Myxococcales</taxon>
        <taxon>Cystobacterineae</taxon>
        <taxon>Archangiaceae</taxon>
        <taxon>Archangium</taxon>
    </lineage>
</organism>
<accession>A0A2W5SYI0</accession>
<reference evidence="1 2" key="1">
    <citation type="submission" date="2017-08" db="EMBL/GenBank/DDBJ databases">
        <title>Infants hospitalized years apart are colonized by the same room-sourced microbial strains.</title>
        <authorList>
            <person name="Brooks B."/>
            <person name="Olm M.R."/>
            <person name="Firek B.A."/>
            <person name="Baker R."/>
            <person name="Thomas B.C."/>
            <person name="Morowitz M.J."/>
            <person name="Banfield J.F."/>
        </authorList>
    </citation>
    <scope>NUCLEOTIDE SEQUENCE [LARGE SCALE GENOMIC DNA]</scope>
    <source>
        <strain evidence="1">S2_003_000_R2_14</strain>
    </source>
</reference>
<name>A0A2W5SYI0_9BACT</name>
<proteinExistence type="predicted"/>
<dbReference type="InterPro" id="IPR032675">
    <property type="entry name" value="LRR_dom_sf"/>
</dbReference>
<protein>
    <submittedName>
        <fullName evidence="1">Uncharacterized protein</fullName>
    </submittedName>
</protein>